<gene>
    <name evidence="1" type="ORF">FUG_LOCUS431350</name>
</gene>
<sequence length="185" mass="20350">MIVHILILGKSAPAEDCLNEAKTLLDEIESRVVALQRQIANLNSGTLLQSIKEATARLATSWALVTKHQRYVDGYQELALPDAPTYHVQALKTAQSDLEKASQDAQAADGVLASAQKEQRDFKRVEENLVMLGAERATLDQSVRDLTLDKERCDVYLGMVEYGPDGLATLLEKDVGAWKGMLDLV</sequence>
<protein>
    <submittedName>
        <fullName evidence="1">Uncharacterized protein</fullName>
    </submittedName>
</protein>
<proteinExistence type="predicted"/>
<name>A0A4E9EET5_GIBZA</name>
<dbReference type="AlphaFoldDB" id="A0A4E9EET5"/>
<organism evidence="1">
    <name type="scientific">Gibberella zeae</name>
    <name type="common">Wheat head blight fungus</name>
    <name type="synonym">Fusarium graminearum</name>
    <dbReference type="NCBI Taxonomy" id="5518"/>
    <lineage>
        <taxon>Eukaryota</taxon>
        <taxon>Fungi</taxon>
        <taxon>Dikarya</taxon>
        <taxon>Ascomycota</taxon>
        <taxon>Pezizomycotina</taxon>
        <taxon>Sordariomycetes</taxon>
        <taxon>Hypocreomycetidae</taxon>
        <taxon>Hypocreales</taxon>
        <taxon>Nectriaceae</taxon>
        <taxon>Fusarium</taxon>
    </lineage>
</organism>
<evidence type="ECO:0000313" key="1">
    <source>
        <dbReference type="EMBL" id="VIO61218.1"/>
    </source>
</evidence>
<accession>A0A4E9EET5</accession>
<dbReference type="EMBL" id="CAAKMV010000152">
    <property type="protein sequence ID" value="VIO61218.1"/>
    <property type="molecule type" value="Genomic_DNA"/>
</dbReference>
<reference evidence="1" key="1">
    <citation type="submission" date="2019-04" db="EMBL/GenBank/DDBJ databases">
        <authorList>
            <person name="Melise S."/>
            <person name="Noan J."/>
            <person name="Okalmin O."/>
        </authorList>
    </citation>
    <scope>NUCLEOTIDE SEQUENCE</scope>
    <source>
        <strain evidence="1">FN9</strain>
    </source>
</reference>